<name>A0A158H399_9BURK</name>
<organism evidence="2 3">
    <name type="scientific">Caballeronia udeis</name>
    <dbReference type="NCBI Taxonomy" id="1232866"/>
    <lineage>
        <taxon>Bacteria</taxon>
        <taxon>Pseudomonadati</taxon>
        <taxon>Pseudomonadota</taxon>
        <taxon>Betaproteobacteria</taxon>
        <taxon>Burkholderiales</taxon>
        <taxon>Burkholderiaceae</taxon>
        <taxon>Caballeronia</taxon>
    </lineage>
</organism>
<sequence length="168" mass="18337">MGGKSGRNEREVTRVEGIIAGLSNWCRGWYRPKVEAVKKGASHVANRWRLSAEDHTLPVRVAGADIFRMERTPGLVTPWVFTTSATVATPTDRHGYDSAPGLHGAQAVTTPGRSSPARQWTAGDAAPVSASSGRPRLGAGKHRNRRLREKASPRRFQAKHALRERPAT</sequence>
<feature type="region of interest" description="Disordered" evidence="1">
    <location>
        <begin position="91"/>
        <end position="168"/>
    </location>
</feature>
<proteinExistence type="predicted"/>
<feature type="compositionally biased region" description="Basic residues" evidence="1">
    <location>
        <begin position="139"/>
        <end position="148"/>
    </location>
</feature>
<feature type="compositionally biased region" description="Polar residues" evidence="1">
    <location>
        <begin position="107"/>
        <end position="118"/>
    </location>
</feature>
<dbReference type="AlphaFoldDB" id="A0A158H399"/>
<gene>
    <name evidence="2" type="ORF">AWB69_03791</name>
</gene>
<evidence type="ECO:0000313" key="2">
    <source>
        <dbReference type="EMBL" id="SAL38643.1"/>
    </source>
</evidence>
<dbReference type="Proteomes" id="UP000054683">
    <property type="component" value="Unassembled WGS sequence"/>
</dbReference>
<evidence type="ECO:0000313" key="3">
    <source>
        <dbReference type="Proteomes" id="UP000054683"/>
    </source>
</evidence>
<dbReference type="EMBL" id="FCOK02000024">
    <property type="protein sequence ID" value="SAL38643.1"/>
    <property type="molecule type" value="Genomic_DNA"/>
</dbReference>
<reference evidence="2 3" key="1">
    <citation type="submission" date="2016-01" db="EMBL/GenBank/DDBJ databases">
        <authorList>
            <person name="Oliw E.H."/>
        </authorList>
    </citation>
    <scope>NUCLEOTIDE SEQUENCE [LARGE SCALE GENOMIC DNA]</scope>
    <source>
        <strain evidence="2">LMG 27134</strain>
    </source>
</reference>
<evidence type="ECO:0000256" key="1">
    <source>
        <dbReference type="SAM" id="MobiDB-lite"/>
    </source>
</evidence>
<accession>A0A158H399</accession>
<protein>
    <submittedName>
        <fullName evidence="2">Uncharacterized protein</fullName>
    </submittedName>
</protein>